<dbReference type="STRING" id="2015173.A0A026VRZ7"/>
<gene>
    <name evidence="1" type="ORF">X777_00187</name>
</gene>
<name>A0A026VRZ7_OOCBI</name>
<accession>A0A026VRZ7</accession>
<feature type="non-terminal residue" evidence="1">
    <location>
        <position position="1"/>
    </location>
</feature>
<evidence type="ECO:0000313" key="1">
    <source>
        <dbReference type="EMBL" id="EZA46410.1"/>
    </source>
</evidence>
<dbReference type="AlphaFoldDB" id="A0A026VRZ7"/>
<keyword evidence="2" id="KW-1185">Reference proteome</keyword>
<reference evidence="1 2" key="1">
    <citation type="journal article" date="2014" name="Curr. Biol.">
        <title>The genome of the clonal raider ant Cerapachys biroi.</title>
        <authorList>
            <person name="Oxley P.R."/>
            <person name="Ji L."/>
            <person name="Fetter-Pruneda I."/>
            <person name="McKenzie S.K."/>
            <person name="Li C."/>
            <person name="Hu H."/>
            <person name="Zhang G."/>
            <person name="Kronauer D.J."/>
        </authorList>
    </citation>
    <scope>NUCLEOTIDE SEQUENCE [LARGE SCALE GENOMIC DNA]</scope>
</reference>
<organism evidence="1 2">
    <name type="scientific">Ooceraea biroi</name>
    <name type="common">Clonal raider ant</name>
    <name type="synonym">Cerapachys biroi</name>
    <dbReference type="NCBI Taxonomy" id="2015173"/>
    <lineage>
        <taxon>Eukaryota</taxon>
        <taxon>Metazoa</taxon>
        <taxon>Ecdysozoa</taxon>
        <taxon>Arthropoda</taxon>
        <taxon>Hexapoda</taxon>
        <taxon>Insecta</taxon>
        <taxon>Pterygota</taxon>
        <taxon>Neoptera</taxon>
        <taxon>Endopterygota</taxon>
        <taxon>Hymenoptera</taxon>
        <taxon>Apocrita</taxon>
        <taxon>Aculeata</taxon>
        <taxon>Formicoidea</taxon>
        <taxon>Formicidae</taxon>
        <taxon>Dorylinae</taxon>
        <taxon>Ooceraea</taxon>
    </lineage>
</organism>
<protein>
    <submittedName>
        <fullName evidence="1">Uncharacterized protein</fullName>
    </submittedName>
</protein>
<sequence>FLATTTTDLVFTGTPGERPTPIRRNTYTKTEGDFIDETTTRSQYIDHRSIQRAEIVKRTDNLTVGEGEFTVSSIMKFSDFNFQSE</sequence>
<dbReference type="Proteomes" id="UP000053097">
    <property type="component" value="Unassembled WGS sequence"/>
</dbReference>
<dbReference type="OrthoDB" id="311506at2759"/>
<proteinExistence type="predicted"/>
<dbReference type="EMBL" id="KK111414">
    <property type="protein sequence ID" value="EZA46410.1"/>
    <property type="molecule type" value="Genomic_DNA"/>
</dbReference>
<evidence type="ECO:0000313" key="2">
    <source>
        <dbReference type="Proteomes" id="UP000053097"/>
    </source>
</evidence>